<reference evidence="12 13" key="1">
    <citation type="submission" date="2017-11" db="EMBL/GenBank/DDBJ databases">
        <title>Genome sequencing of Fusobacterium periodonticum KCOM 1261.</title>
        <authorList>
            <person name="Kook J.-K."/>
            <person name="Park S.-N."/>
            <person name="Lim Y.K."/>
        </authorList>
    </citation>
    <scope>NUCLEOTIDE SEQUENCE [LARGE SCALE GENOMIC DNA]</scope>
    <source>
        <strain evidence="12 13">KCOM 1261</strain>
    </source>
</reference>
<dbReference type="GO" id="GO:0006508">
    <property type="term" value="P:proteolysis"/>
    <property type="evidence" value="ECO:0007669"/>
    <property type="project" value="InterPro"/>
</dbReference>
<keyword evidence="12" id="KW-0645">Protease</keyword>
<dbReference type="GO" id="GO:0009002">
    <property type="term" value="F:serine-type D-Ala-D-Ala carboxypeptidase activity"/>
    <property type="evidence" value="ECO:0007669"/>
    <property type="project" value="InterPro"/>
</dbReference>
<evidence type="ECO:0000256" key="8">
    <source>
        <dbReference type="PIRSR" id="PIRSR618044-2"/>
    </source>
</evidence>
<keyword evidence="6" id="KW-0961">Cell wall biogenesis/degradation</keyword>
<dbReference type="Proteomes" id="UP000230056">
    <property type="component" value="Chromosome"/>
</dbReference>
<comment type="similarity">
    <text evidence="1 9">Belongs to the peptidase S11 family.</text>
</comment>
<dbReference type="PANTHER" id="PTHR21581:SF6">
    <property type="entry name" value="TRAFFICKING PROTEIN PARTICLE COMPLEX SUBUNIT 12"/>
    <property type="match status" value="1"/>
</dbReference>
<keyword evidence="3" id="KW-0378">Hydrolase</keyword>
<evidence type="ECO:0000256" key="4">
    <source>
        <dbReference type="ARBA" id="ARBA00022960"/>
    </source>
</evidence>
<dbReference type="Pfam" id="PF00768">
    <property type="entry name" value="Peptidase_S11"/>
    <property type="match status" value="1"/>
</dbReference>
<accession>A0A2D3NVE8</accession>
<evidence type="ECO:0000256" key="2">
    <source>
        <dbReference type="ARBA" id="ARBA00022729"/>
    </source>
</evidence>
<dbReference type="SUPFAM" id="SSF56601">
    <property type="entry name" value="beta-lactamase/transpeptidase-like"/>
    <property type="match status" value="1"/>
</dbReference>
<evidence type="ECO:0000256" key="3">
    <source>
        <dbReference type="ARBA" id="ARBA00022801"/>
    </source>
</evidence>
<protein>
    <submittedName>
        <fullName evidence="12">D-alanyl-D-alanine carboxypeptidase</fullName>
    </submittedName>
</protein>
<feature type="active site" description="Proton acceptor" evidence="7">
    <location>
        <position position="214"/>
    </location>
</feature>
<feature type="active site" evidence="7">
    <location>
        <position position="271"/>
    </location>
</feature>
<evidence type="ECO:0000259" key="11">
    <source>
        <dbReference type="Pfam" id="PF00768"/>
    </source>
</evidence>
<dbReference type="InterPro" id="IPR012338">
    <property type="entry name" value="Beta-lactam/transpept-like"/>
</dbReference>
<dbReference type="PANTHER" id="PTHR21581">
    <property type="entry name" value="D-ALANYL-D-ALANINE CARBOXYPEPTIDASE"/>
    <property type="match status" value="1"/>
</dbReference>
<evidence type="ECO:0000256" key="6">
    <source>
        <dbReference type="ARBA" id="ARBA00023316"/>
    </source>
</evidence>
<feature type="binding site" evidence="8">
    <location>
        <position position="380"/>
    </location>
    <ligand>
        <name>substrate</name>
    </ligand>
</feature>
<dbReference type="GO" id="GO:0071555">
    <property type="term" value="P:cell wall organization"/>
    <property type="evidence" value="ECO:0007669"/>
    <property type="project" value="UniProtKB-KW"/>
</dbReference>
<evidence type="ECO:0000256" key="7">
    <source>
        <dbReference type="PIRSR" id="PIRSR618044-1"/>
    </source>
</evidence>
<dbReference type="InterPro" id="IPR018044">
    <property type="entry name" value="Peptidase_S11"/>
</dbReference>
<feature type="region of interest" description="Disordered" evidence="10">
    <location>
        <begin position="67"/>
        <end position="126"/>
    </location>
</feature>
<dbReference type="GO" id="GO:0009252">
    <property type="term" value="P:peptidoglycan biosynthetic process"/>
    <property type="evidence" value="ECO:0007669"/>
    <property type="project" value="UniProtKB-KW"/>
</dbReference>
<dbReference type="GO" id="GO:0008360">
    <property type="term" value="P:regulation of cell shape"/>
    <property type="evidence" value="ECO:0007669"/>
    <property type="project" value="UniProtKB-KW"/>
</dbReference>
<proteinExistence type="inferred from homology"/>
<evidence type="ECO:0000256" key="1">
    <source>
        <dbReference type="ARBA" id="ARBA00007164"/>
    </source>
</evidence>
<gene>
    <name evidence="12" type="ORF">CTM72_06265</name>
</gene>
<dbReference type="EMBL" id="CP024699">
    <property type="protein sequence ID" value="ATV59373.1"/>
    <property type="molecule type" value="Genomic_DNA"/>
</dbReference>
<keyword evidence="5" id="KW-0573">Peptidoglycan synthesis</keyword>
<dbReference type="RefSeq" id="WP_100024840.1">
    <property type="nucleotide sequence ID" value="NZ_CP024699.1"/>
</dbReference>
<evidence type="ECO:0000313" key="12">
    <source>
        <dbReference type="EMBL" id="ATV59373.1"/>
    </source>
</evidence>
<dbReference type="PRINTS" id="PR00725">
    <property type="entry name" value="DADACBPTASE1"/>
</dbReference>
<evidence type="ECO:0000313" key="13">
    <source>
        <dbReference type="Proteomes" id="UP000230056"/>
    </source>
</evidence>
<dbReference type="Gene3D" id="3.40.710.10">
    <property type="entry name" value="DD-peptidase/beta-lactamase superfamily"/>
    <property type="match status" value="1"/>
</dbReference>
<sequence length="440" mass="50043">MFKRFKNLFLVMAILGLIFTTSYSGPVKEIQSIEEYSAQVLGEDEEDAEDTSQTIIMPVIKNVEKKEDVKKEEVEAKKEAKKEEIKEEVKKETKKEAVKEEPKKKEETKKEEIKKEPEVKAVKEEVKKPEKIETKEVKKIEEEKKTETKNLALEEPENPEKDKQKYEMITYYSKDGVEWVLPDNFRAVLVGDLNGNVIFSKNADTMYPLASVTKVMSLLVTFDEINAGNISLNDNVRISKTPLKYGGSGIPLKEGQIFVLEDLIKASAVYSANNATYAMAEYVGEGSIFNFVTKMNKKLKQLGLQNDIKYHTPAGLPTRNTKMPMDEGTPRGIYKLSIEALKYHKYIEIAGIKNTKIYNGKISIRNRNHLIGEDGVYGIKTGFHKEAKYNITVAVKFEGIDLIIVVMGGETYKTRDDLVRTIIANLKENYTVRNGQLIRK</sequence>
<feature type="active site" description="Acyl-ester intermediate" evidence="7">
    <location>
        <position position="211"/>
    </location>
</feature>
<evidence type="ECO:0000256" key="9">
    <source>
        <dbReference type="RuleBase" id="RU004016"/>
    </source>
</evidence>
<keyword evidence="2" id="KW-0732">Signal</keyword>
<keyword evidence="12" id="KW-0121">Carboxypeptidase</keyword>
<evidence type="ECO:0000256" key="5">
    <source>
        <dbReference type="ARBA" id="ARBA00022984"/>
    </source>
</evidence>
<evidence type="ECO:0000256" key="10">
    <source>
        <dbReference type="SAM" id="MobiDB-lite"/>
    </source>
</evidence>
<organism evidence="12 13">
    <name type="scientific">Fusobacterium pseudoperiodonticum</name>
    <dbReference type="NCBI Taxonomy" id="2663009"/>
    <lineage>
        <taxon>Bacteria</taxon>
        <taxon>Fusobacteriati</taxon>
        <taxon>Fusobacteriota</taxon>
        <taxon>Fusobacteriia</taxon>
        <taxon>Fusobacteriales</taxon>
        <taxon>Fusobacteriaceae</taxon>
        <taxon>Fusobacterium</taxon>
    </lineage>
</organism>
<dbReference type="AlphaFoldDB" id="A0A2D3NVE8"/>
<keyword evidence="4" id="KW-0133">Cell shape</keyword>
<dbReference type="InterPro" id="IPR001967">
    <property type="entry name" value="Peptidase_S11_N"/>
</dbReference>
<feature type="domain" description="Peptidase S11 D-alanyl-D-alanine carboxypeptidase A N-terminal" evidence="11">
    <location>
        <begin position="187"/>
        <end position="410"/>
    </location>
</feature>
<name>A0A2D3NVE8_9FUSO</name>